<reference evidence="2 3" key="1">
    <citation type="journal article" date="2024" name="IMA Fungus">
        <title>Apiospora arundinis, a panoply of carbohydrate-active enzymes and secondary metabolites.</title>
        <authorList>
            <person name="Sorensen T."/>
            <person name="Petersen C."/>
            <person name="Muurmann A.T."/>
            <person name="Christiansen J.V."/>
            <person name="Brundto M.L."/>
            <person name="Overgaard C.K."/>
            <person name="Boysen A.T."/>
            <person name="Wollenberg R.D."/>
            <person name="Larsen T.O."/>
            <person name="Sorensen J.L."/>
            <person name="Nielsen K.L."/>
            <person name="Sondergaard T.E."/>
        </authorList>
    </citation>
    <scope>NUCLEOTIDE SEQUENCE [LARGE SCALE GENOMIC DNA]</scope>
    <source>
        <strain evidence="2 3">AAU 773</strain>
    </source>
</reference>
<sequence length="390" mass="43898">MNETSGWVPEPNCGRGTLDILLECIFTILFAVWGTQHPDVPNSTLWSRIKDAMIFVLFPELSALRALQDLGKAWSLLKAMPQSPVPWTLKQSFAITMGAVYVAYTKMAEVRQTKTDKGGKDGEDGWLVWCLKKTRLKPKSPDQITITIKQEQRGRDQINLENEHRRLERVLPQSVRSQLPGNEELDKRSAAQGFAKLLALIQALGFLFRNIISQWVGDMAISLLEASTLGHLLCAVISSLAWHQKPQNLAAPVVIEITHQDATTMNDSRKMKSNRNRQMPHRRLVPLQLVLVGCIAGIYLGLTWNAPFLSLKEVWAWRGSVIACAVLGIVFQVLWVVSRDSVWTLAIAVLYGLLRLVIIGQSIAALRAAPKDIYLKPAWDWTNYWPTFKL</sequence>
<keyword evidence="3" id="KW-1185">Reference proteome</keyword>
<accession>A0ABR2JH12</accession>
<feature type="transmembrane region" description="Helical" evidence="1">
    <location>
        <begin position="314"/>
        <end position="335"/>
    </location>
</feature>
<keyword evidence="1" id="KW-0812">Transmembrane</keyword>
<protein>
    <submittedName>
        <fullName evidence="2">Uncharacterized protein</fullName>
    </submittedName>
</protein>
<feature type="transmembrane region" description="Helical" evidence="1">
    <location>
        <begin position="87"/>
        <end position="104"/>
    </location>
</feature>
<gene>
    <name evidence="2" type="ORF">PGQ11_001834</name>
</gene>
<proteinExistence type="predicted"/>
<evidence type="ECO:0000313" key="3">
    <source>
        <dbReference type="Proteomes" id="UP001390339"/>
    </source>
</evidence>
<name>A0ABR2JH12_9PEZI</name>
<keyword evidence="1" id="KW-1133">Transmembrane helix</keyword>
<evidence type="ECO:0000313" key="2">
    <source>
        <dbReference type="EMBL" id="KAK8876888.1"/>
    </source>
</evidence>
<feature type="transmembrane region" description="Helical" evidence="1">
    <location>
        <begin position="284"/>
        <end position="302"/>
    </location>
</feature>
<evidence type="ECO:0000256" key="1">
    <source>
        <dbReference type="SAM" id="Phobius"/>
    </source>
</evidence>
<feature type="transmembrane region" description="Helical" evidence="1">
    <location>
        <begin position="342"/>
        <end position="366"/>
    </location>
</feature>
<dbReference type="Proteomes" id="UP001390339">
    <property type="component" value="Unassembled WGS sequence"/>
</dbReference>
<dbReference type="PANTHER" id="PTHR35043:SF7">
    <property type="entry name" value="TRANSCRIPTION FACTOR DOMAIN-CONTAINING PROTEIN"/>
    <property type="match status" value="1"/>
</dbReference>
<comment type="caution">
    <text evidence="2">The sequence shown here is derived from an EMBL/GenBank/DDBJ whole genome shotgun (WGS) entry which is preliminary data.</text>
</comment>
<dbReference type="PANTHER" id="PTHR35043">
    <property type="entry name" value="TRANSCRIPTION FACTOR DOMAIN-CONTAINING PROTEIN"/>
    <property type="match status" value="1"/>
</dbReference>
<feature type="transmembrane region" description="Helical" evidence="1">
    <location>
        <begin position="20"/>
        <end position="37"/>
    </location>
</feature>
<dbReference type="EMBL" id="JAPCWZ010000002">
    <property type="protein sequence ID" value="KAK8876888.1"/>
    <property type="molecule type" value="Genomic_DNA"/>
</dbReference>
<organism evidence="2 3">
    <name type="scientific">Apiospora arundinis</name>
    <dbReference type="NCBI Taxonomy" id="335852"/>
    <lineage>
        <taxon>Eukaryota</taxon>
        <taxon>Fungi</taxon>
        <taxon>Dikarya</taxon>
        <taxon>Ascomycota</taxon>
        <taxon>Pezizomycotina</taxon>
        <taxon>Sordariomycetes</taxon>
        <taxon>Xylariomycetidae</taxon>
        <taxon>Amphisphaeriales</taxon>
        <taxon>Apiosporaceae</taxon>
        <taxon>Apiospora</taxon>
    </lineage>
</organism>
<keyword evidence="1" id="KW-0472">Membrane</keyword>